<evidence type="ECO:0000313" key="1">
    <source>
        <dbReference type="EMBL" id="KAH3686566.1"/>
    </source>
</evidence>
<comment type="caution">
    <text evidence="1">The sequence shown here is derived from an EMBL/GenBank/DDBJ whole genome shotgun (WGS) entry which is preliminary data.</text>
</comment>
<reference evidence="1" key="1">
    <citation type="journal article" date="2021" name="Open Biol.">
        <title>Shared evolutionary footprints suggest mitochondrial oxidative damage underlies multiple complex I losses in fungi.</title>
        <authorList>
            <person name="Schikora-Tamarit M.A."/>
            <person name="Marcet-Houben M."/>
            <person name="Nosek J."/>
            <person name="Gabaldon T."/>
        </authorList>
    </citation>
    <scope>NUCLEOTIDE SEQUENCE</scope>
    <source>
        <strain evidence="1">CBS2887</strain>
    </source>
</reference>
<keyword evidence="2" id="KW-1185">Reference proteome</keyword>
<sequence>MDVVVVVVSLVVQVDLIVHEEGIIDIESNVTWSGGEFDLQVGEIVGGVGQIHEEQREDQIRRQCFVVFDLEVLRGDVQQVGQSQSDHVVMVGEVQLVVEDVVDVVQRVGLDLQRLGDLDQLGLQGQRSLNVDQGDYLLGGVLCGSSLFDDLVQEFEKRQDANKELLELWVRRVDHIDRGQADIDQIFVQVALSAETGTENQLVLVQRPEHLLLQRVLLLFFEFLVQPQRHGLSDGQADDIPRRVSVLVCVQIHTVKVQELDGGNGRVQRDLREHQLQDVVQLVVVQSRISTGG</sequence>
<protein>
    <submittedName>
        <fullName evidence="1">Uncharacterized protein</fullName>
    </submittedName>
</protein>
<dbReference type="Proteomes" id="UP000774326">
    <property type="component" value="Unassembled WGS sequence"/>
</dbReference>
<organism evidence="1 2">
    <name type="scientific">Wickerhamomyces pijperi</name>
    <name type="common">Yeast</name>
    <name type="synonym">Pichia pijperi</name>
    <dbReference type="NCBI Taxonomy" id="599730"/>
    <lineage>
        <taxon>Eukaryota</taxon>
        <taxon>Fungi</taxon>
        <taxon>Dikarya</taxon>
        <taxon>Ascomycota</taxon>
        <taxon>Saccharomycotina</taxon>
        <taxon>Saccharomycetes</taxon>
        <taxon>Phaffomycetales</taxon>
        <taxon>Wickerhamomycetaceae</taxon>
        <taxon>Wickerhamomyces</taxon>
    </lineage>
</organism>
<reference evidence="1" key="2">
    <citation type="submission" date="2021-01" db="EMBL/GenBank/DDBJ databases">
        <authorList>
            <person name="Schikora-Tamarit M.A."/>
        </authorList>
    </citation>
    <scope>NUCLEOTIDE SEQUENCE</scope>
    <source>
        <strain evidence="1">CBS2887</strain>
    </source>
</reference>
<proteinExistence type="predicted"/>
<name>A0A9P8TPM8_WICPI</name>
<dbReference type="AlphaFoldDB" id="A0A9P8TPM8"/>
<dbReference type="EMBL" id="JAEUBG010001337">
    <property type="protein sequence ID" value="KAH3686566.1"/>
    <property type="molecule type" value="Genomic_DNA"/>
</dbReference>
<gene>
    <name evidence="1" type="ORF">WICPIJ_002464</name>
</gene>
<evidence type="ECO:0000313" key="2">
    <source>
        <dbReference type="Proteomes" id="UP000774326"/>
    </source>
</evidence>
<accession>A0A9P8TPM8</accession>